<evidence type="ECO:0000256" key="1">
    <source>
        <dbReference type="ARBA" id="ARBA00010062"/>
    </source>
</evidence>
<comment type="caution">
    <text evidence="5">The sequence shown here is derived from an EMBL/GenBank/DDBJ whole genome shotgun (WGS) entry which is preliminary data.</text>
</comment>
<protein>
    <submittedName>
        <fullName evidence="5">Amino acid ABC transporter substrate-binding protein</fullName>
    </submittedName>
</protein>
<name>A0A9W6S873_9ACTN</name>
<dbReference type="PANTHER" id="PTHR30483">
    <property type="entry name" value="LEUCINE-SPECIFIC-BINDING PROTEIN"/>
    <property type="match status" value="1"/>
</dbReference>
<feature type="signal peptide" evidence="3">
    <location>
        <begin position="1"/>
        <end position="21"/>
    </location>
</feature>
<sequence>MNRRIGVLALSGLMPLTLALAACGSGGTSGSDTYKIGLIDNSGGAFASNNKTAIAGAEYAVKQINDAGGINGKKVQITSTVDDQGEVKNGTTLVPKLAQQNVMAIVGPVDSGATEIAYAIAKQLKIPAVSPGAGRPGVMDSSRPFGFTLAEADADVSTPALEQIVKDQGIKTAAIIGDNVTATTKTQIPLFEGVFKNTGVQIVSRTSFKTGDSSFASQVTQMASAKPDVIALAAGPDDAGRIAREIKSQGLHVKLLGTSALQSGGAAYVKAGGDATDGTFSAAQYDPTNPDEPAKGLLAGAQKASGQAEIPLNYAYAYDAVNMIVQVIKEKGIKPGDNVATARAAIQKGLAALKTYDGMAGKTTFKQDGTGDRPTLVAVLKNGEFQIQH</sequence>
<comment type="similarity">
    <text evidence="1">Belongs to the leucine-binding protein family.</text>
</comment>
<dbReference type="RefSeq" id="WP_285578767.1">
    <property type="nucleotide sequence ID" value="NZ_BSTK01000011.1"/>
</dbReference>
<feature type="chain" id="PRO_5040884814" evidence="3">
    <location>
        <begin position="22"/>
        <end position="389"/>
    </location>
</feature>
<dbReference type="InterPro" id="IPR051010">
    <property type="entry name" value="BCAA_transport"/>
</dbReference>
<accession>A0A9W6S873</accession>
<evidence type="ECO:0000313" key="6">
    <source>
        <dbReference type="Proteomes" id="UP001165074"/>
    </source>
</evidence>
<keyword evidence="6" id="KW-1185">Reference proteome</keyword>
<dbReference type="PROSITE" id="PS51257">
    <property type="entry name" value="PROKAR_LIPOPROTEIN"/>
    <property type="match status" value="1"/>
</dbReference>
<gene>
    <name evidence="5" type="ORF">Airi02_067920</name>
</gene>
<proteinExistence type="inferred from homology"/>
<dbReference type="InterPro" id="IPR028082">
    <property type="entry name" value="Peripla_BP_I"/>
</dbReference>
<organism evidence="5 6">
    <name type="scientific">Actinoallomurus iriomotensis</name>
    <dbReference type="NCBI Taxonomy" id="478107"/>
    <lineage>
        <taxon>Bacteria</taxon>
        <taxon>Bacillati</taxon>
        <taxon>Actinomycetota</taxon>
        <taxon>Actinomycetes</taxon>
        <taxon>Streptosporangiales</taxon>
        <taxon>Thermomonosporaceae</taxon>
        <taxon>Actinoallomurus</taxon>
    </lineage>
</organism>
<evidence type="ECO:0000256" key="2">
    <source>
        <dbReference type="ARBA" id="ARBA00022729"/>
    </source>
</evidence>
<dbReference type="PANTHER" id="PTHR30483:SF6">
    <property type="entry name" value="PERIPLASMIC BINDING PROTEIN OF ABC TRANSPORTER FOR NATURAL AMINO ACIDS"/>
    <property type="match status" value="1"/>
</dbReference>
<reference evidence="5" key="1">
    <citation type="submission" date="2023-03" db="EMBL/GenBank/DDBJ databases">
        <title>Actinoallomurus iriomotensis NBRC 103684.</title>
        <authorList>
            <person name="Ichikawa N."/>
            <person name="Sato H."/>
            <person name="Tonouchi N."/>
        </authorList>
    </citation>
    <scope>NUCLEOTIDE SEQUENCE</scope>
    <source>
        <strain evidence="5">NBRC 103684</strain>
    </source>
</reference>
<evidence type="ECO:0000313" key="5">
    <source>
        <dbReference type="EMBL" id="GLY88863.1"/>
    </source>
</evidence>
<evidence type="ECO:0000256" key="3">
    <source>
        <dbReference type="SAM" id="SignalP"/>
    </source>
</evidence>
<feature type="domain" description="Leucine-binding protein" evidence="4">
    <location>
        <begin position="33"/>
        <end position="383"/>
    </location>
</feature>
<dbReference type="Gene3D" id="3.40.50.2300">
    <property type="match status" value="2"/>
</dbReference>
<dbReference type="EMBL" id="BSTK01000011">
    <property type="protein sequence ID" value="GLY88863.1"/>
    <property type="molecule type" value="Genomic_DNA"/>
</dbReference>
<dbReference type="Pfam" id="PF13458">
    <property type="entry name" value="Peripla_BP_6"/>
    <property type="match status" value="1"/>
</dbReference>
<dbReference type="AlphaFoldDB" id="A0A9W6S873"/>
<keyword evidence="2 3" id="KW-0732">Signal</keyword>
<evidence type="ECO:0000259" key="4">
    <source>
        <dbReference type="Pfam" id="PF13458"/>
    </source>
</evidence>
<dbReference type="SUPFAM" id="SSF53822">
    <property type="entry name" value="Periplasmic binding protein-like I"/>
    <property type="match status" value="1"/>
</dbReference>
<dbReference type="Proteomes" id="UP001165074">
    <property type="component" value="Unassembled WGS sequence"/>
</dbReference>
<dbReference type="InterPro" id="IPR028081">
    <property type="entry name" value="Leu-bd"/>
</dbReference>